<evidence type="ECO:0000313" key="12">
    <source>
        <dbReference type="EMBL" id="OSS50356.1"/>
    </source>
</evidence>
<dbReference type="Pfam" id="PF12352">
    <property type="entry name" value="V-SNARE_C"/>
    <property type="match status" value="1"/>
</dbReference>
<keyword evidence="6 10" id="KW-1133">Transmembrane helix</keyword>
<dbReference type="GO" id="GO:0007036">
    <property type="term" value="P:vacuolar calcium ion homeostasis"/>
    <property type="evidence" value="ECO:0007669"/>
    <property type="project" value="EnsemblFungi"/>
</dbReference>
<dbReference type="OMA" id="MEYEAND"/>
<dbReference type="InterPro" id="IPR010989">
    <property type="entry name" value="SNARE"/>
</dbReference>
<dbReference type="GO" id="GO:0042147">
    <property type="term" value="P:retrograde transport, endosome to Golgi"/>
    <property type="evidence" value="ECO:0007669"/>
    <property type="project" value="TreeGrafter"/>
</dbReference>
<gene>
    <name evidence="12" type="ORF">B5807_05000</name>
</gene>
<dbReference type="FunFam" id="1.20.5.110:FF:000002">
    <property type="entry name" value="Vesicle transport through interaction with t-SNAREsB"/>
    <property type="match status" value="1"/>
</dbReference>
<dbReference type="PANTHER" id="PTHR21230">
    <property type="entry name" value="VESICLE TRANSPORT V-SNARE PROTEIN VTI1-RELATED"/>
    <property type="match status" value="1"/>
</dbReference>
<dbReference type="GO" id="GO:0005789">
    <property type="term" value="C:endoplasmic reticulum membrane"/>
    <property type="evidence" value="ECO:0007669"/>
    <property type="project" value="TreeGrafter"/>
</dbReference>
<evidence type="ECO:0000256" key="3">
    <source>
        <dbReference type="ARBA" id="ARBA00022448"/>
    </source>
</evidence>
<dbReference type="Proteomes" id="UP000193240">
    <property type="component" value="Unassembled WGS sequence"/>
</dbReference>
<feature type="domain" description="T-SNARE coiled-coil homology" evidence="11">
    <location>
        <begin position="128"/>
        <end position="195"/>
    </location>
</feature>
<dbReference type="CDD" id="cd15862">
    <property type="entry name" value="SNARE_Vti1"/>
    <property type="match status" value="1"/>
</dbReference>
<dbReference type="GO" id="GO:0005774">
    <property type="term" value="C:vacuolar membrane"/>
    <property type="evidence" value="ECO:0007669"/>
    <property type="project" value="EnsemblFungi"/>
</dbReference>
<dbReference type="FunCoup" id="A0A1Y2M2K0">
    <property type="interactions" value="831"/>
</dbReference>
<evidence type="ECO:0000313" key="13">
    <source>
        <dbReference type="Proteomes" id="UP000193240"/>
    </source>
</evidence>
<evidence type="ECO:0000256" key="6">
    <source>
        <dbReference type="ARBA" id="ARBA00022989"/>
    </source>
</evidence>
<dbReference type="GO" id="GO:0012507">
    <property type="term" value="C:ER to Golgi transport vesicle membrane"/>
    <property type="evidence" value="ECO:0007669"/>
    <property type="project" value="TreeGrafter"/>
</dbReference>
<dbReference type="SUPFAM" id="SSF47661">
    <property type="entry name" value="t-snare proteins"/>
    <property type="match status" value="1"/>
</dbReference>
<dbReference type="Pfam" id="PF05008">
    <property type="entry name" value="V-SNARE"/>
    <property type="match status" value="1"/>
</dbReference>
<keyword evidence="3" id="KW-0813">Transport</keyword>
<comment type="similarity">
    <text evidence="2">Belongs to the VTI1 family.</text>
</comment>
<protein>
    <recommendedName>
        <fullName evidence="11">t-SNARE coiled-coil homology domain-containing protein</fullName>
    </recommendedName>
</protein>
<evidence type="ECO:0000256" key="2">
    <source>
        <dbReference type="ARBA" id="ARBA00006108"/>
    </source>
</evidence>
<dbReference type="GO" id="GO:0005829">
    <property type="term" value="C:cytosol"/>
    <property type="evidence" value="ECO:0007669"/>
    <property type="project" value="GOC"/>
</dbReference>
<dbReference type="Gene3D" id="1.20.58.400">
    <property type="entry name" value="t-snare proteins"/>
    <property type="match status" value="1"/>
</dbReference>
<dbReference type="STRING" id="105696.A0A1Y2M2K0"/>
<evidence type="ECO:0000256" key="8">
    <source>
        <dbReference type="ARBA" id="ARBA00023136"/>
    </source>
</evidence>
<name>A0A1Y2M2K0_EPING</name>
<dbReference type="InParanoid" id="A0A1Y2M2K0"/>
<keyword evidence="13" id="KW-1185">Reference proteome</keyword>
<evidence type="ECO:0000256" key="1">
    <source>
        <dbReference type="ARBA" id="ARBA00004211"/>
    </source>
</evidence>
<feature type="transmembrane region" description="Helical" evidence="10">
    <location>
        <begin position="204"/>
        <end position="223"/>
    </location>
</feature>
<dbReference type="GO" id="GO:0042144">
    <property type="term" value="P:vacuole fusion, non-autophagic"/>
    <property type="evidence" value="ECO:0007669"/>
    <property type="project" value="EnsemblFungi"/>
</dbReference>
<dbReference type="Gene3D" id="1.20.5.110">
    <property type="match status" value="1"/>
</dbReference>
<evidence type="ECO:0000256" key="9">
    <source>
        <dbReference type="SAM" id="Coils"/>
    </source>
</evidence>
<dbReference type="AlphaFoldDB" id="A0A1Y2M2K0"/>
<proteinExistence type="inferred from homology"/>
<dbReference type="EMBL" id="KZ107842">
    <property type="protein sequence ID" value="OSS50356.1"/>
    <property type="molecule type" value="Genomic_DNA"/>
</dbReference>
<keyword evidence="5" id="KW-0653">Protein transport</keyword>
<dbReference type="InterPro" id="IPR007705">
    <property type="entry name" value="Vesicle_trsprt_v-SNARE_N"/>
</dbReference>
<dbReference type="InterPro" id="IPR000727">
    <property type="entry name" value="T_SNARE_dom"/>
</dbReference>
<dbReference type="GO" id="GO:0000149">
    <property type="term" value="F:SNARE binding"/>
    <property type="evidence" value="ECO:0007669"/>
    <property type="project" value="TreeGrafter"/>
</dbReference>
<dbReference type="GO" id="GO:0048280">
    <property type="term" value="P:vesicle fusion with Golgi apparatus"/>
    <property type="evidence" value="ECO:0007669"/>
    <property type="project" value="TreeGrafter"/>
</dbReference>
<organism evidence="12 13">
    <name type="scientific">Epicoccum nigrum</name>
    <name type="common">Soil fungus</name>
    <name type="synonym">Epicoccum purpurascens</name>
    <dbReference type="NCBI Taxonomy" id="105696"/>
    <lineage>
        <taxon>Eukaryota</taxon>
        <taxon>Fungi</taxon>
        <taxon>Dikarya</taxon>
        <taxon>Ascomycota</taxon>
        <taxon>Pezizomycotina</taxon>
        <taxon>Dothideomycetes</taxon>
        <taxon>Pleosporomycetidae</taxon>
        <taxon>Pleosporales</taxon>
        <taxon>Pleosporineae</taxon>
        <taxon>Didymellaceae</taxon>
        <taxon>Epicoccum</taxon>
    </lineage>
</organism>
<dbReference type="GO" id="GO:0006896">
    <property type="term" value="P:Golgi to vacuole transport"/>
    <property type="evidence" value="ECO:0007669"/>
    <property type="project" value="EnsemblFungi"/>
</dbReference>
<evidence type="ECO:0000259" key="11">
    <source>
        <dbReference type="SMART" id="SM00397"/>
    </source>
</evidence>
<dbReference type="GO" id="GO:0006886">
    <property type="term" value="P:intracellular protein transport"/>
    <property type="evidence" value="ECO:0007669"/>
    <property type="project" value="InterPro"/>
</dbReference>
<dbReference type="GO" id="GO:0031902">
    <property type="term" value="C:late endosome membrane"/>
    <property type="evidence" value="ECO:0007669"/>
    <property type="project" value="TreeGrafter"/>
</dbReference>
<comment type="subcellular location">
    <subcellularLocation>
        <location evidence="1">Membrane</location>
        <topology evidence="1">Single-pass type IV membrane protein</topology>
    </subcellularLocation>
</comment>
<dbReference type="InterPro" id="IPR038407">
    <property type="entry name" value="v-SNARE_N_sf"/>
</dbReference>
<dbReference type="GO" id="GO:0031201">
    <property type="term" value="C:SNARE complex"/>
    <property type="evidence" value="ECO:0007669"/>
    <property type="project" value="EnsemblFungi"/>
</dbReference>
<dbReference type="GO" id="GO:0000139">
    <property type="term" value="C:Golgi membrane"/>
    <property type="evidence" value="ECO:0007669"/>
    <property type="project" value="EnsemblFungi"/>
</dbReference>
<evidence type="ECO:0000256" key="7">
    <source>
        <dbReference type="ARBA" id="ARBA00023054"/>
    </source>
</evidence>
<dbReference type="PANTHER" id="PTHR21230:SF26">
    <property type="entry name" value="VESICLE TRANSPORT THROUGH INTERACTION WITH T-SNARES HOMOLOG 1A"/>
    <property type="match status" value="1"/>
</dbReference>
<dbReference type="GO" id="GO:0016236">
    <property type="term" value="P:macroautophagy"/>
    <property type="evidence" value="ECO:0007669"/>
    <property type="project" value="EnsemblFungi"/>
</dbReference>
<dbReference type="OrthoDB" id="430637at2759"/>
<dbReference type="GO" id="GO:0006891">
    <property type="term" value="P:intra-Golgi vesicle-mediated transport"/>
    <property type="evidence" value="ECO:0007669"/>
    <property type="project" value="EnsemblFungi"/>
</dbReference>
<keyword evidence="8 10" id="KW-0472">Membrane</keyword>
<evidence type="ECO:0000256" key="5">
    <source>
        <dbReference type="ARBA" id="ARBA00022927"/>
    </source>
</evidence>
<evidence type="ECO:0000256" key="4">
    <source>
        <dbReference type="ARBA" id="ARBA00022692"/>
    </source>
</evidence>
<feature type="coiled-coil region" evidence="9">
    <location>
        <begin position="43"/>
        <end position="110"/>
    </location>
</feature>
<evidence type="ECO:0000256" key="10">
    <source>
        <dbReference type="SAM" id="Phobius"/>
    </source>
</evidence>
<sequence length="226" mass="25752">MSNLIDAEAGTERFGGYEAELKLVQADLSQQIEQIKETTGEPRKAAISRAERALEEADELIGQMRLEKSNIPVNLKSKYNAKFRNFESDLDSAKRKLQQYTNDKAKLFGARYTDDPEQGDAQLEQRQQLLSGTDRLNRSSNRLRESQRIALETEQIGAGTLSDLHRQRETIEHTRVTLLDSEGYTDRSIKTLRGMARRMATNRIITIAIITVLVLLIIAVIWSKFR</sequence>
<dbReference type="SMART" id="SM00397">
    <property type="entry name" value="t_SNARE"/>
    <property type="match status" value="1"/>
</dbReference>
<dbReference type="SUPFAM" id="SSF58038">
    <property type="entry name" value="SNARE fusion complex"/>
    <property type="match status" value="1"/>
</dbReference>
<reference evidence="12 13" key="1">
    <citation type="journal article" date="2017" name="Genome Announc.">
        <title>Genome sequence of the saprophytic ascomycete Epicoccum nigrum ICMP 19927 strain isolated from New Zealand.</title>
        <authorList>
            <person name="Fokin M."/>
            <person name="Fleetwood D."/>
            <person name="Weir B.S."/>
            <person name="Villas-Boas S.G."/>
        </authorList>
    </citation>
    <scope>NUCLEOTIDE SEQUENCE [LARGE SCALE GENOMIC DNA]</scope>
    <source>
        <strain evidence="12 13">ICMP 19927</strain>
    </source>
</reference>
<dbReference type="GO" id="GO:0005484">
    <property type="term" value="F:SNAP receptor activity"/>
    <property type="evidence" value="ECO:0007669"/>
    <property type="project" value="EnsemblFungi"/>
</dbReference>
<keyword evidence="4 10" id="KW-0812">Transmembrane</keyword>
<keyword evidence="7 9" id="KW-0175">Coiled coil</keyword>
<accession>A0A1Y2M2K0</accession>